<dbReference type="Gene3D" id="3.40.50.1820">
    <property type="entry name" value="alpha/beta hydrolase"/>
    <property type="match status" value="1"/>
</dbReference>
<gene>
    <name evidence="3" type="ORF">GCM10023208_14670</name>
</gene>
<keyword evidence="4" id="KW-1185">Reference proteome</keyword>
<evidence type="ECO:0000313" key="3">
    <source>
        <dbReference type="EMBL" id="GAA5053097.1"/>
    </source>
</evidence>
<evidence type="ECO:0000313" key="4">
    <source>
        <dbReference type="Proteomes" id="UP001500518"/>
    </source>
</evidence>
<feature type="domain" description="BD-FAE-like" evidence="2">
    <location>
        <begin position="54"/>
        <end position="239"/>
    </location>
</feature>
<evidence type="ECO:0000256" key="1">
    <source>
        <dbReference type="ARBA" id="ARBA00022801"/>
    </source>
</evidence>
<dbReference type="GO" id="GO:0016787">
    <property type="term" value="F:hydrolase activity"/>
    <property type="evidence" value="ECO:0007669"/>
    <property type="project" value="UniProtKB-KW"/>
</dbReference>
<protein>
    <submittedName>
        <fullName evidence="3">Alpha/beta hydrolase</fullName>
    </submittedName>
</protein>
<dbReference type="RefSeq" id="WP_346032451.1">
    <property type="nucleotide sequence ID" value="NZ_BAABHV010000009.1"/>
</dbReference>
<dbReference type="Proteomes" id="UP001500518">
    <property type="component" value="Unassembled WGS sequence"/>
</dbReference>
<proteinExistence type="predicted"/>
<dbReference type="Pfam" id="PF20434">
    <property type="entry name" value="BD-FAE"/>
    <property type="match status" value="1"/>
</dbReference>
<organism evidence="3 4">
    <name type="scientific">Erythrobacter westpacificensis</name>
    <dbReference type="NCBI Taxonomy" id="1055231"/>
    <lineage>
        <taxon>Bacteria</taxon>
        <taxon>Pseudomonadati</taxon>
        <taxon>Pseudomonadota</taxon>
        <taxon>Alphaproteobacteria</taxon>
        <taxon>Sphingomonadales</taxon>
        <taxon>Erythrobacteraceae</taxon>
        <taxon>Erythrobacter/Porphyrobacter group</taxon>
        <taxon>Erythrobacter</taxon>
    </lineage>
</organism>
<evidence type="ECO:0000259" key="2">
    <source>
        <dbReference type="Pfam" id="PF20434"/>
    </source>
</evidence>
<dbReference type="InterPro" id="IPR049492">
    <property type="entry name" value="BD-FAE-like_dom"/>
</dbReference>
<dbReference type="SUPFAM" id="SSF53474">
    <property type="entry name" value="alpha/beta-Hydrolases"/>
    <property type="match status" value="1"/>
</dbReference>
<dbReference type="InterPro" id="IPR050300">
    <property type="entry name" value="GDXG_lipolytic_enzyme"/>
</dbReference>
<comment type="caution">
    <text evidence="3">The sequence shown here is derived from an EMBL/GenBank/DDBJ whole genome shotgun (WGS) entry which is preliminary data.</text>
</comment>
<accession>A0ABP9KAK6</accession>
<dbReference type="InterPro" id="IPR029058">
    <property type="entry name" value="AB_hydrolase_fold"/>
</dbReference>
<keyword evidence="1 3" id="KW-0378">Hydrolase</keyword>
<reference evidence="4" key="1">
    <citation type="journal article" date="2019" name="Int. J. Syst. Evol. Microbiol.">
        <title>The Global Catalogue of Microorganisms (GCM) 10K type strain sequencing project: providing services to taxonomists for standard genome sequencing and annotation.</title>
        <authorList>
            <consortium name="The Broad Institute Genomics Platform"/>
            <consortium name="The Broad Institute Genome Sequencing Center for Infectious Disease"/>
            <person name="Wu L."/>
            <person name="Ma J."/>
        </authorList>
    </citation>
    <scope>NUCLEOTIDE SEQUENCE [LARGE SCALE GENOMIC DNA]</scope>
    <source>
        <strain evidence="4">JCM 18014</strain>
    </source>
</reference>
<dbReference type="PANTHER" id="PTHR48081:SF9">
    <property type="entry name" value="CARBOXYLESTERASE"/>
    <property type="match status" value="1"/>
</dbReference>
<dbReference type="PANTHER" id="PTHR48081">
    <property type="entry name" value="AB HYDROLASE SUPERFAMILY PROTEIN C4A8.06C"/>
    <property type="match status" value="1"/>
</dbReference>
<sequence length="288" mass="31054">MKLVLAVVVLAALALGVAYWVSPLHTFNTLVPKDGNTRKVAEGLAYGDHPRQRLDIYAPVESPDIRLPVIVFFYGGSWNSGTREGYDFAGRALAARGFVVVVPDYRLVPEVRYPGFVQDGAAALRWVQANIAEHGGDPESVVLSGHSAGAYIAAMLAYDARWLGEDRAMVRGFAGLAGPFDFLPLDTDSTRAAFGEWPDLPETQPVNWAGAGDPPALLLHGAQDATVKPRNSIALAAALEEAGVEAQVIEYEEVDHVDVLIHLARPLRSRSTVLEDLTRFAQSRTGGI</sequence>
<name>A0ABP9KAK6_9SPHN</name>
<dbReference type="EMBL" id="BAABHV010000009">
    <property type="protein sequence ID" value="GAA5053097.1"/>
    <property type="molecule type" value="Genomic_DNA"/>
</dbReference>